<dbReference type="InterPro" id="IPR013094">
    <property type="entry name" value="AB_hydrolase_3"/>
</dbReference>
<dbReference type="PANTHER" id="PTHR48081">
    <property type="entry name" value="AB HYDROLASE SUPERFAMILY PROTEIN C4A8.06C"/>
    <property type="match status" value="1"/>
</dbReference>
<dbReference type="EC" id="3.1.1.1" evidence="4"/>
<dbReference type="InterPro" id="IPR050300">
    <property type="entry name" value="GDXG_lipolytic_enzyme"/>
</dbReference>
<name>A0A0D0RLF3_PSEFL</name>
<organism evidence="4 5">
    <name type="scientific">Pseudomonas fluorescens</name>
    <dbReference type="NCBI Taxonomy" id="294"/>
    <lineage>
        <taxon>Bacteria</taxon>
        <taxon>Pseudomonadati</taxon>
        <taxon>Pseudomonadota</taxon>
        <taxon>Gammaproteobacteria</taxon>
        <taxon>Pseudomonadales</taxon>
        <taxon>Pseudomonadaceae</taxon>
        <taxon>Pseudomonas</taxon>
    </lineage>
</organism>
<dbReference type="PROSITE" id="PS01173">
    <property type="entry name" value="LIPASE_GDXG_HIS"/>
    <property type="match status" value="1"/>
</dbReference>
<evidence type="ECO:0000313" key="5">
    <source>
        <dbReference type="Proteomes" id="UP000032210"/>
    </source>
</evidence>
<dbReference type="EMBL" id="JXCQ01000049">
    <property type="protein sequence ID" value="KIR20337.1"/>
    <property type="molecule type" value="Genomic_DNA"/>
</dbReference>
<dbReference type="GO" id="GO:0106435">
    <property type="term" value="F:carboxylesterase activity"/>
    <property type="evidence" value="ECO:0007669"/>
    <property type="project" value="UniProtKB-EC"/>
</dbReference>
<dbReference type="SUPFAM" id="SSF53474">
    <property type="entry name" value="alpha/beta-Hydrolases"/>
    <property type="match status" value="1"/>
</dbReference>
<comment type="caution">
    <text evidence="4">The sequence shown here is derived from an EMBL/GenBank/DDBJ whole genome shotgun (WGS) entry which is preliminary data.</text>
</comment>
<dbReference type="RefSeq" id="WP_043050475.1">
    <property type="nucleotide sequence ID" value="NZ_JXCQ01000049.1"/>
</dbReference>
<accession>A0A0D0RLF3</accession>
<dbReference type="AlphaFoldDB" id="A0A0D0RLF3"/>
<dbReference type="Proteomes" id="UP000032210">
    <property type="component" value="Unassembled WGS sequence"/>
</dbReference>
<comment type="similarity">
    <text evidence="1">Belongs to the 'GDXG' lipolytic enzyme family.</text>
</comment>
<proteinExistence type="inferred from homology"/>
<dbReference type="PANTHER" id="PTHR48081:SF8">
    <property type="entry name" value="ALPHA_BETA HYDROLASE FOLD-3 DOMAIN-CONTAINING PROTEIN-RELATED"/>
    <property type="match status" value="1"/>
</dbReference>
<dbReference type="Gene3D" id="3.40.50.1820">
    <property type="entry name" value="alpha/beta hydrolase"/>
    <property type="match status" value="1"/>
</dbReference>
<dbReference type="PATRIC" id="fig|294.125.peg.4336"/>
<evidence type="ECO:0000256" key="2">
    <source>
        <dbReference type="ARBA" id="ARBA00022801"/>
    </source>
</evidence>
<keyword evidence="2 4" id="KW-0378">Hydrolase</keyword>
<evidence type="ECO:0000256" key="1">
    <source>
        <dbReference type="ARBA" id="ARBA00010515"/>
    </source>
</evidence>
<sequence length="292" mass="31610">MDWPVMTAEKVRAAVRDAVVMSVQDCSVETAPRSVRIRLYRQSTTLPAPVLLYFHGGGWVAGDLDTHDSFCRIMCEWARCAVVAVDYARPPEFRFPAAVEDCYAVTEWVAVQGAALGLDSHRIAVAGGGSGGGLAAVICQIAYECHGPTIGFQMLLYPLLDCLARTRSRAEFAGRSGLTIEMLSWYLGQYVGEGQSLDHPWLSPAHRASLQGLPKALILTAGCDVLRDEGRVYAHRLKKAGVQVRHTDYPGMDHGFINYPGEHLAARKAILQCAHALAEHFGGGTPPGPNPA</sequence>
<evidence type="ECO:0000313" key="4">
    <source>
        <dbReference type="EMBL" id="KIR20337.1"/>
    </source>
</evidence>
<dbReference type="InterPro" id="IPR002168">
    <property type="entry name" value="Lipase_GDXG_HIS_AS"/>
</dbReference>
<dbReference type="Pfam" id="PF07859">
    <property type="entry name" value="Abhydrolase_3"/>
    <property type="match status" value="1"/>
</dbReference>
<reference evidence="4 5" key="1">
    <citation type="submission" date="2015-01" db="EMBL/GenBank/DDBJ databases">
        <title>Genome sequence of the beneficial rhizobacterium Pseudomonas fluorescens 2-79.</title>
        <authorList>
            <person name="Thuermer A."/>
            <person name="Daniel R."/>
        </authorList>
    </citation>
    <scope>NUCLEOTIDE SEQUENCE [LARGE SCALE GENOMIC DNA]</scope>
    <source>
        <strain evidence="4 5">2-79</strain>
    </source>
</reference>
<gene>
    <name evidence="4" type="primary">nlhH_3</name>
    <name evidence="4" type="ORF">PFLU3_42310</name>
</gene>
<feature type="domain" description="Alpha/beta hydrolase fold-3" evidence="3">
    <location>
        <begin position="51"/>
        <end position="257"/>
    </location>
</feature>
<protein>
    <submittedName>
        <fullName evidence="4">NlhH_3 protein</fullName>
        <ecNumber evidence="4">3.1.1.1</ecNumber>
    </submittedName>
</protein>
<evidence type="ECO:0000259" key="3">
    <source>
        <dbReference type="Pfam" id="PF07859"/>
    </source>
</evidence>
<dbReference type="InterPro" id="IPR029058">
    <property type="entry name" value="AB_hydrolase_fold"/>
</dbReference>